<comment type="caution">
    <text evidence="4">The sequence shown here is derived from an EMBL/GenBank/DDBJ whole genome shotgun (WGS) entry which is preliminary data.</text>
</comment>
<evidence type="ECO:0000313" key="4">
    <source>
        <dbReference type="EMBL" id="GJN89080.1"/>
    </source>
</evidence>
<keyword evidence="1" id="KW-0343">GTPase activation</keyword>
<dbReference type="PANTHER" id="PTHR20913">
    <property type="entry name" value="TBC1 DOMAIN FAMILY MEMBER 20/GTPASE"/>
    <property type="match status" value="1"/>
</dbReference>
<dbReference type="Gene3D" id="1.10.8.1310">
    <property type="match status" value="1"/>
</dbReference>
<dbReference type="PANTHER" id="PTHR20913:SF7">
    <property type="entry name" value="RE60063P"/>
    <property type="match status" value="1"/>
</dbReference>
<feature type="compositionally biased region" description="Low complexity" evidence="2">
    <location>
        <begin position="14"/>
        <end position="28"/>
    </location>
</feature>
<evidence type="ECO:0000313" key="5">
    <source>
        <dbReference type="Proteomes" id="UP001342314"/>
    </source>
</evidence>
<dbReference type="GO" id="GO:0005789">
    <property type="term" value="C:endoplasmic reticulum membrane"/>
    <property type="evidence" value="ECO:0007669"/>
    <property type="project" value="TreeGrafter"/>
</dbReference>
<dbReference type="Pfam" id="PF00566">
    <property type="entry name" value="RabGAP-TBC"/>
    <property type="match status" value="1"/>
</dbReference>
<dbReference type="AlphaFoldDB" id="A0AAV5GH42"/>
<organism evidence="4 5">
    <name type="scientific">Rhodotorula paludigena</name>
    <dbReference type="NCBI Taxonomy" id="86838"/>
    <lineage>
        <taxon>Eukaryota</taxon>
        <taxon>Fungi</taxon>
        <taxon>Dikarya</taxon>
        <taxon>Basidiomycota</taxon>
        <taxon>Pucciniomycotina</taxon>
        <taxon>Microbotryomycetes</taxon>
        <taxon>Sporidiobolales</taxon>
        <taxon>Sporidiobolaceae</taxon>
        <taxon>Rhodotorula</taxon>
    </lineage>
</organism>
<feature type="region of interest" description="Disordered" evidence="2">
    <location>
        <begin position="293"/>
        <end position="315"/>
    </location>
</feature>
<evidence type="ECO:0000259" key="3">
    <source>
        <dbReference type="PROSITE" id="PS50086"/>
    </source>
</evidence>
<reference evidence="4 5" key="1">
    <citation type="submission" date="2021-12" db="EMBL/GenBank/DDBJ databases">
        <title>High titer production of polyol ester of fatty acids by Rhodotorula paludigena BS15 towards product separation-free biomass refinery.</title>
        <authorList>
            <person name="Mano J."/>
            <person name="Ono H."/>
            <person name="Tanaka T."/>
            <person name="Naito K."/>
            <person name="Sushida H."/>
            <person name="Ike M."/>
            <person name="Tokuyasu K."/>
            <person name="Kitaoka M."/>
        </authorList>
    </citation>
    <scope>NUCLEOTIDE SEQUENCE [LARGE SCALE GENOMIC DNA]</scope>
    <source>
        <strain evidence="4 5">BS15</strain>
    </source>
</reference>
<proteinExistence type="predicted"/>
<dbReference type="InterPro" id="IPR045913">
    <property type="entry name" value="TBC20/Gyp8-like"/>
</dbReference>
<dbReference type="PROSITE" id="PS50086">
    <property type="entry name" value="TBC_RABGAP"/>
    <property type="match status" value="1"/>
</dbReference>
<feature type="domain" description="Rab-GAP TBC" evidence="3">
    <location>
        <begin position="68"/>
        <end position="265"/>
    </location>
</feature>
<dbReference type="Proteomes" id="UP001342314">
    <property type="component" value="Unassembled WGS sequence"/>
</dbReference>
<feature type="compositionally biased region" description="Acidic residues" evidence="2">
    <location>
        <begin position="529"/>
        <end position="558"/>
    </location>
</feature>
<dbReference type="InterPro" id="IPR035969">
    <property type="entry name" value="Rab-GAP_TBC_sf"/>
</dbReference>
<name>A0AAV5GH42_9BASI</name>
<feature type="compositionally biased region" description="Pro residues" evidence="2">
    <location>
        <begin position="296"/>
        <end position="307"/>
    </location>
</feature>
<dbReference type="InterPro" id="IPR000195">
    <property type="entry name" value="Rab-GAP-TBC_dom"/>
</dbReference>
<keyword evidence="5" id="KW-1185">Reference proteome</keyword>
<evidence type="ECO:0000256" key="2">
    <source>
        <dbReference type="SAM" id="MobiDB-lite"/>
    </source>
</evidence>
<feature type="region of interest" description="Disordered" evidence="2">
    <location>
        <begin position="374"/>
        <end position="443"/>
    </location>
</feature>
<feature type="region of interest" description="Disordered" evidence="2">
    <location>
        <begin position="666"/>
        <end position="685"/>
    </location>
</feature>
<dbReference type="SUPFAM" id="SSF47923">
    <property type="entry name" value="Ypt/Rab-GAP domain of gyp1p"/>
    <property type="match status" value="2"/>
</dbReference>
<accession>A0AAV5GH42</accession>
<protein>
    <recommendedName>
        <fullName evidence="3">Rab-GAP TBC domain-containing protein</fullName>
    </recommendedName>
</protein>
<gene>
    <name evidence="4" type="ORF">Rhopal_002054-T1</name>
</gene>
<feature type="region of interest" description="Disordered" evidence="2">
    <location>
        <begin position="1"/>
        <end position="38"/>
    </location>
</feature>
<feature type="compositionally biased region" description="Basic residues" evidence="2">
    <location>
        <begin position="568"/>
        <end position="582"/>
    </location>
</feature>
<dbReference type="Gene3D" id="1.10.472.80">
    <property type="entry name" value="Ypt/Rab-GAP domain of gyp1p, domain 3"/>
    <property type="match status" value="1"/>
</dbReference>
<dbReference type="GO" id="GO:0006888">
    <property type="term" value="P:endoplasmic reticulum to Golgi vesicle-mediated transport"/>
    <property type="evidence" value="ECO:0007669"/>
    <property type="project" value="TreeGrafter"/>
</dbReference>
<evidence type="ECO:0000256" key="1">
    <source>
        <dbReference type="ARBA" id="ARBA00022468"/>
    </source>
</evidence>
<feature type="region of interest" description="Disordered" evidence="2">
    <location>
        <begin position="520"/>
        <end position="594"/>
    </location>
</feature>
<dbReference type="SMART" id="SM00164">
    <property type="entry name" value="TBC"/>
    <property type="match status" value="1"/>
</dbReference>
<dbReference type="GO" id="GO:0005096">
    <property type="term" value="F:GTPase activator activity"/>
    <property type="evidence" value="ECO:0007669"/>
    <property type="project" value="UniProtKB-KW"/>
</dbReference>
<dbReference type="EMBL" id="BQKY01000004">
    <property type="protein sequence ID" value="GJN89080.1"/>
    <property type="molecule type" value="Genomic_DNA"/>
</dbReference>
<feature type="compositionally biased region" description="Low complexity" evidence="2">
    <location>
        <begin position="397"/>
        <end position="410"/>
    </location>
</feature>
<sequence>MQAAVAAVDTAVHPPTAAEPAPEASTSTVFPTLPLPDDTLSHRERIERALNEGDRLTLRALASEGAGFEDNELRRRAWPVLLGCDVKGKQRAREDEPAESAAARLAALPVREDERQVHLDIVRSLISYPEDVTDENREELRGRLETTILTVLRRHPALQYFQGYHDIVSVLLLTLQEEELVILSTERLSLHRIRDNMGSGLEPTLGYLKLVDRIVEQADPELYRVINHHDLESVAVISRLFDFLLAHNPAMICYLVVAILLTKKDDVVAVATANDDDPAIIHSALSQLPHIVLAPEPSPSAKPPPAPDASDAETEDLMSSASFIASSSDLARSPSFNATSDSELDESVISHGDVLERSRISSFSGYEGEDDDLHAFTDSMLSDPDIDGPAFDPLPLARTRTSSTSSASTTADRRTSRSGVVFLPSRPRRTSSTSSRSERPPRRTVLASDLIASALSLWHAHPLTAPASDEAADGCIRADEVLGPNSCVFTYEASETGALGDEAAEELIRSGEGIVFPEALVAKPPPGADDAEFDEADEMSDGGDDDDDEGAEGDDYELVDSPASASATKRRRRAARRAHRRSSSATGPGGGAGRLNLGPHGWLVVGGVAIAGAAVALGVYHGGGGGAVPGQAPSSPDAGGGGGFGALGGWGMGVWGRGGGGLGTAGVGLGAGGGGSQAGSPALGG</sequence>